<keyword evidence="1" id="KW-1133">Transmembrane helix</keyword>
<keyword evidence="1" id="KW-0812">Transmembrane</keyword>
<gene>
    <name evidence="2" type="ORF">ABT39_MTgene1980</name>
</gene>
<keyword evidence="1" id="KW-0472">Membrane</keyword>
<evidence type="ECO:0000256" key="1">
    <source>
        <dbReference type="SAM" id="Phobius"/>
    </source>
</evidence>
<comment type="caution">
    <text evidence="2">The sequence shown here is derived from an EMBL/GenBank/DDBJ whole genome shotgun (WGS) entry which is preliminary data.</text>
</comment>
<accession>A0A101LVK9</accession>
<name>A0A101LVK9_PICGL</name>
<proteinExistence type="predicted"/>
<evidence type="ECO:0000313" key="2">
    <source>
        <dbReference type="EMBL" id="KUM46174.1"/>
    </source>
</evidence>
<sequence length="42" mass="5298">MCVWEYFRHDIWIVFQVLIDVSQFGKMLLYISHLIIFRYGMW</sequence>
<keyword evidence="2" id="KW-0496">Mitochondrion</keyword>
<organism evidence="2">
    <name type="scientific">Picea glauca</name>
    <name type="common">White spruce</name>
    <name type="synonym">Pinus glauca</name>
    <dbReference type="NCBI Taxonomy" id="3330"/>
    <lineage>
        <taxon>Eukaryota</taxon>
        <taxon>Viridiplantae</taxon>
        <taxon>Streptophyta</taxon>
        <taxon>Embryophyta</taxon>
        <taxon>Tracheophyta</taxon>
        <taxon>Spermatophyta</taxon>
        <taxon>Pinopsida</taxon>
        <taxon>Pinidae</taxon>
        <taxon>Conifers I</taxon>
        <taxon>Pinales</taxon>
        <taxon>Pinaceae</taxon>
        <taxon>Picea</taxon>
    </lineage>
</organism>
<feature type="transmembrane region" description="Helical" evidence="1">
    <location>
        <begin position="12"/>
        <end position="37"/>
    </location>
</feature>
<dbReference type="EMBL" id="LKAM01000013">
    <property type="protein sequence ID" value="KUM46174.1"/>
    <property type="molecule type" value="Genomic_DNA"/>
</dbReference>
<protein>
    <submittedName>
        <fullName evidence="2">Uncharacterized protein</fullName>
    </submittedName>
</protein>
<reference evidence="2" key="1">
    <citation type="journal article" date="2015" name="Genome Biol. Evol.">
        <title>Organellar Genomes of White Spruce (Picea glauca): Assembly and Annotation.</title>
        <authorList>
            <person name="Jackman S.D."/>
            <person name="Warren R.L."/>
            <person name="Gibb E.A."/>
            <person name="Vandervalk B.P."/>
            <person name="Mohamadi H."/>
            <person name="Chu J."/>
            <person name="Raymond A."/>
            <person name="Pleasance S."/>
            <person name="Coope R."/>
            <person name="Wildung M.R."/>
            <person name="Ritland C.E."/>
            <person name="Bousquet J."/>
            <person name="Jones S.J."/>
            <person name="Bohlmann J."/>
            <person name="Birol I."/>
        </authorList>
    </citation>
    <scope>NUCLEOTIDE SEQUENCE [LARGE SCALE GENOMIC DNA]</scope>
    <source>
        <tissue evidence="2">Flushing bud</tissue>
    </source>
</reference>
<geneLocation type="mitochondrion" evidence="2"/>
<dbReference type="AlphaFoldDB" id="A0A101LVK9"/>